<evidence type="ECO:0000313" key="3">
    <source>
        <dbReference type="Proteomes" id="UP000694255"/>
    </source>
</evidence>
<reference evidence="2 3" key="1">
    <citation type="journal article" date="2021" name="DNA Res.">
        <title>Genome analysis of Candida subhashii reveals its hybrid nature and dual mitochondrial genome conformations.</title>
        <authorList>
            <person name="Mixao V."/>
            <person name="Hegedusova E."/>
            <person name="Saus E."/>
            <person name="Pryszcz L.P."/>
            <person name="Cillingova A."/>
            <person name="Nosek J."/>
            <person name="Gabaldon T."/>
        </authorList>
    </citation>
    <scope>NUCLEOTIDE SEQUENCE [LARGE SCALE GENOMIC DNA]</scope>
    <source>
        <strain evidence="2 3">CBS 10753</strain>
    </source>
</reference>
<accession>A0A8J5QR63</accession>
<dbReference type="RefSeq" id="XP_049265160.1">
    <property type="nucleotide sequence ID" value="XM_049405231.1"/>
</dbReference>
<dbReference type="InterPro" id="IPR013103">
    <property type="entry name" value="RVT_2"/>
</dbReference>
<dbReference type="GeneID" id="73468367"/>
<feature type="domain" description="Reverse transcriptase Ty1/copia-type" evidence="1">
    <location>
        <begin position="64"/>
        <end position="219"/>
    </location>
</feature>
<name>A0A8J5QR63_9ASCO</name>
<sequence>MPKDSKIPIIIVRKRRESKLENDLFNIIPVPVSCINTVAEMKDSNEPNWVKAKRAETQKFNDMKVFQEVPIPEGVKPITTRRVFTYTKDYLKGDAYKARCVVQGFEQREGVDYDPTKISASVIDLASIRLLTAIAVEKNMIIHHVDIKSAYLNAVLTNESPSYVFPPPGYNKDNTKCWLLDKAVYGLKQSGYEWLITFISIFKKLGFTQNEHQDNIFVDIVQVQVSSTFIIDLMDFHFAAINSNSNFFTEQFD</sequence>
<comment type="caution">
    <text evidence="2">The sequence shown here is derived from an EMBL/GenBank/DDBJ whole genome shotgun (WGS) entry which is preliminary data.</text>
</comment>
<gene>
    <name evidence="2" type="ORF">J8A68_001566</name>
</gene>
<keyword evidence="3" id="KW-1185">Reference proteome</keyword>
<dbReference type="Proteomes" id="UP000694255">
    <property type="component" value="Unassembled WGS sequence"/>
</dbReference>
<dbReference type="AlphaFoldDB" id="A0A8J5QR63"/>
<dbReference type="Pfam" id="PF07727">
    <property type="entry name" value="RVT_2"/>
    <property type="match status" value="1"/>
</dbReference>
<dbReference type="OrthoDB" id="4064460at2759"/>
<proteinExistence type="predicted"/>
<protein>
    <recommendedName>
        <fullName evidence="1">Reverse transcriptase Ty1/copia-type domain-containing protein</fullName>
    </recommendedName>
</protein>
<evidence type="ECO:0000313" key="2">
    <source>
        <dbReference type="EMBL" id="KAG7664928.1"/>
    </source>
</evidence>
<organism evidence="2 3">
    <name type="scientific">[Candida] subhashii</name>
    <dbReference type="NCBI Taxonomy" id="561895"/>
    <lineage>
        <taxon>Eukaryota</taxon>
        <taxon>Fungi</taxon>
        <taxon>Dikarya</taxon>
        <taxon>Ascomycota</taxon>
        <taxon>Saccharomycotina</taxon>
        <taxon>Pichiomycetes</taxon>
        <taxon>Debaryomycetaceae</taxon>
        <taxon>Spathaspora</taxon>
    </lineage>
</organism>
<evidence type="ECO:0000259" key="1">
    <source>
        <dbReference type="Pfam" id="PF07727"/>
    </source>
</evidence>
<dbReference type="EMBL" id="JAGSYN010000058">
    <property type="protein sequence ID" value="KAG7664928.1"/>
    <property type="molecule type" value="Genomic_DNA"/>
</dbReference>